<name>A0A285S8D9_9HYPH</name>
<evidence type="ECO:0000256" key="1">
    <source>
        <dbReference type="ARBA" id="ARBA00009776"/>
    </source>
</evidence>
<dbReference type="Proteomes" id="UP000219331">
    <property type="component" value="Unassembled WGS sequence"/>
</dbReference>
<evidence type="ECO:0000256" key="5">
    <source>
        <dbReference type="ARBA" id="ARBA00022727"/>
    </source>
</evidence>
<keyword evidence="6 12" id="KW-0547">Nucleotide-binding</keyword>
<evidence type="ECO:0000313" key="14">
    <source>
        <dbReference type="EMBL" id="SOC03607.1"/>
    </source>
</evidence>
<dbReference type="PROSITE" id="PS01331">
    <property type="entry name" value="THYMIDYLATE_KINASE"/>
    <property type="match status" value="1"/>
</dbReference>
<dbReference type="NCBIfam" id="TIGR00041">
    <property type="entry name" value="DTMP_kinase"/>
    <property type="match status" value="1"/>
</dbReference>
<dbReference type="EMBL" id="OBML01000004">
    <property type="protein sequence ID" value="SOC03607.1"/>
    <property type="molecule type" value="Genomic_DNA"/>
</dbReference>
<keyword evidence="5 12" id="KW-0545">Nucleotide biosynthesis</keyword>
<accession>A0A285S8D9</accession>
<evidence type="ECO:0000256" key="3">
    <source>
        <dbReference type="ARBA" id="ARBA00017144"/>
    </source>
</evidence>
<keyword evidence="7 12" id="KW-0418">Kinase</keyword>
<reference evidence="14 15" key="1">
    <citation type="submission" date="2017-08" db="EMBL/GenBank/DDBJ databases">
        <authorList>
            <person name="de Groot N.N."/>
        </authorList>
    </citation>
    <scope>NUCLEOTIDE SEQUENCE [LARGE SCALE GENOMIC DNA]</scope>
    <source>
        <strain evidence="14 15">USBA 352</strain>
    </source>
</reference>
<evidence type="ECO:0000256" key="11">
    <source>
        <dbReference type="ARBA" id="ARBA00057735"/>
    </source>
</evidence>
<dbReference type="HAMAP" id="MF_00165">
    <property type="entry name" value="Thymidylate_kinase"/>
    <property type="match status" value="1"/>
</dbReference>
<evidence type="ECO:0000313" key="15">
    <source>
        <dbReference type="Proteomes" id="UP000219331"/>
    </source>
</evidence>
<comment type="function">
    <text evidence="11 12">Phosphorylation of dTMP to form dTDP in both de novo and salvage pathways of dTTP synthesis.</text>
</comment>
<dbReference type="GO" id="GO:0005524">
    <property type="term" value="F:ATP binding"/>
    <property type="evidence" value="ECO:0007669"/>
    <property type="project" value="UniProtKB-UniRule"/>
</dbReference>
<dbReference type="PANTHER" id="PTHR10344:SF4">
    <property type="entry name" value="UMP-CMP KINASE 2, MITOCHONDRIAL"/>
    <property type="match status" value="1"/>
</dbReference>
<dbReference type="GO" id="GO:0005829">
    <property type="term" value="C:cytosol"/>
    <property type="evidence" value="ECO:0007669"/>
    <property type="project" value="TreeGrafter"/>
</dbReference>
<keyword evidence="15" id="KW-1185">Reference proteome</keyword>
<evidence type="ECO:0000256" key="4">
    <source>
        <dbReference type="ARBA" id="ARBA00022679"/>
    </source>
</evidence>
<keyword evidence="4 12" id="KW-0808">Transferase</keyword>
<feature type="binding site" evidence="12">
    <location>
        <begin position="15"/>
        <end position="22"/>
    </location>
    <ligand>
        <name>ATP</name>
        <dbReference type="ChEBI" id="CHEBI:30616"/>
    </ligand>
</feature>
<dbReference type="FunFam" id="3.40.50.300:FF:000225">
    <property type="entry name" value="Thymidylate kinase"/>
    <property type="match status" value="1"/>
</dbReference>
<evidence type="ECO:0000259" key="13">
    <source>
        <dbReference type="Pfam" id="PF02223"/>
    </source>
</evidence>
<dbReference type="STRING" id="538381.GCA_001696535_00197"/>
<evidence type="ECO:0000256" key="6">
    <source>
        <dbReference type="ARBA" id="ARBA00022741"/>
    </source>
</evidence>
<dbReference type="SUPFAM" id="SSF52540">
    <property type="entry name" value="P-loop containing nucleoside triphosphate hydrolases"/>
    <property type="match status" value="1"/>
</dbReference>
<comment type="similarity">
    <text evidence="1 12">Belongs to the thymidylate kinase family.</text>
</comment>
<evidence type="ECO:0000256" key="9">
    <source>
        <dbReference type="ARBA" id="ARBA00029962"/>
    </source>
</evidence>
<sequence length="223" mass="24189">MSEPLVRGHFVTFEGGEGAGKSTQIERLRKRLEGAGVKVMVTREPGGSPGAETIRRLLLGGRIKDLGPEMEAMMFAAARADHVDTTIEPALSRGDWVLCDRFADSTRVYQGESGVDTAFLDRLEALAVAGCRPDLTVLVDVPAEIGMARVAARSSAGAAPQPDRFETEGESVHDRRRQLFLELAASQPERFLVIDGTQTQDTVEQEIWQAVSARLLQGEGART</sequence>
<evidence type="ECO:0000256" key="7">
    <source>
        <dbReference type="ARBA" id="ARBA00022777"/>
    </source>
</evidence>
<gene>
    <name evidence="12" type="primary">tmk</name>
    <name evidence="14" type="ORF">SAMN05421512_104196</name>
</gene>
<proteinExistence type="inferred from homology"/>
<dbReference type="CDD" id="cd01672">
    <property type="entry name" value="TMPK"/>
    <property type="match status" value="1"/>
</dbReference>
<dbReference type="InterPro" id="IPR018095">
    <property type="entry name" value="Thymidylate_kin_CS"/>
</dbReference>
<feature type="domain" description="Thymidylate kinase-like" evidence="13">
    <location>
        <begin position="13"/>
        <end position="207"/>
    </location>
</feature>
<organism evidence="14 15">
    <name type="scientific">Stappia indica</name>
    <dbReference type="NCBI Taxonomy" id="538381"/>
    <lineage>
        <taxon>Bacteria</taxon>
        <taxon>Pseudomonadati</taxon>
        <taxon>Pseudomonadota</taxon>
        <taxon>Alphaproteobacteria</taxon>
        <taxon>Hyphomicrobiales</taxon>
        <taxon>Stappiaceae</taxon>
        <taxon>Stappia</taxon>
    </lineage>
</organism>
<dbReference type="InterPro" id="IPR018094">
    <property type="entry name" value="Thymidylate_kinase"/>
</dbReference>
<dbReference type="GO" id="GO:0006233">
    <property type="term" value="P:dTDP biosynthetic process"/>
    <property type="evidence" value="ECO:0007669"/>
    <property type="project" value="InterPro"/>
</dbReference>
<dbReference type="GO" id="GO:0006227">
    <property type="term" value="P:dUDP biosynthetic process"/>
    <property type="evidence" value="ECO:0007669"/>
    <property type="project" value="TreeGrafter"/>
</dbReference>
<dbReference type="InterPro" id="IPR039430">
    <property type="entry name" value="Thymidylate_kin-like_dom"/>
</dbReference>
<dbReference type="RefSeq" id="WP_208980317.1">
    <property type="nucleotide sequence ID" value="NZ_JAJGNR010000005.1"/>
</dbReference>
<comment type="catalytic activity">
    <reaction evidence="10 12">
        <text>dTMP + ATP = dTDP + ADP</text>
        <dbReference type="Rhea" id="RHEA:13517"/>
        <dbReference type="ChEBI" id="CHEBI:30616"/>
        <dbReference type="ChEBI" id="CHEBI:58369"/>
        <dbReference type="ChEBI" id="CHEBI:63528"/>
        <dbReference type="ChEBI" id="CHEBI:456216"/>
        <dbReference type="EC" id="2.7.4.9"/>
    </reaction>
</comment>
<dbReference type="GO" id="GO:0006235">
    <property type="term" value="P:dTTP biosynthetic process"/>
    <property type="evidence" value="ECO:0007669"/>
    <property type="project" value="UniProtKB-UniRule"/>
</dbReference>
<evidence type="ECO:0000256" key="12">
    <source>
        <dbReference type="HAMAP-Rule" id="MF_00165"/>
    </source>
</evidence>
<dbReference type="AlphaFoldDB" id="A0A285S8D9"/>
<evidence type="ECO:0000256" key="10">
    <source>
        <dbReference type="ARBA" id="ARBA00048743"/>
    </source>
</evidence>
<dbReference type="EC" id="2.7.4.9" evidence="2 12"/>
<dbReference type="Pfam" id="PF02223">
    <property type="entry name" value="Thymidylate_kin"/>
    <property type="match status" value="1"/>
</dbReference>
<dbReference type="PANTHER" id="PTHR10344">
    <property type="entry name" value="THYMIDYLATE KINASE"/>
    <property type="match status" value="1"/>
</dbReference>
<dbReference type="Gene3D" id="3.40.50.300">
    <property type="entry name" value="P-loop containing nucleotide triphosphate hydrolases"/>
    <property type="match status" value="1"/>
</dbReference>
<protein>
    <recommendedName>
        <fullName evidence="3 12">Thymidylate kinase</fullName>
        <ecNumber evidence="2 12">2.7.4.9</ecNumber>
    </recommendedName>
    <alternativeName>
        <fullName evidence="9 12">dTMP kinase</fullName>
    </alternativeName>
</protein>
<dbReference type="InterPro" id="IPR027417">
    <property type="entry name" value="P-loop_NTPase"/>
</dbReference>
<dbReference type="GO" id="GO:0004798">
    <property type="term" value="F:dTMP kinase activity"/>
    <property type="evidence" value="ECO:0007669"/>
    <property type="project" value="UniProtKB-UniRule"/>
</dbReference>
<keyword evidence="8 12" id="KW-0067">ATP-binding</keyword>
<evidence type="ECO:0000256" key="8">
    <source>
        <dbReference type="ARBA" id="ARBA00022840"/>
    </source>
</evidence>
<evidence type="ECO:0000256" key="2">
    <source>
        <dbReference type="ARBA" id="ARBA00012980"/>
    </source>
</evidence>